<dbReference type="PANTHER" id="PTHR42718:SF46">
    <property type="entry name" value="BLR6921 PROTEIN"/>
    <property type="match status" value="1"/>
</dbReference>
<feature type="transmembrane region" description="Helical" evidence="7">
    <location>
        <begin position="353"/>
        <end position="372"/>
    </location>
</feature>
<evidence type="ECO:0000256" key="4">
    <source>
        <dbReference type="ARBA" id="ARBA00022692"/>
    </source>
</evidence>
<comment type="subcellular location">
    <subcellularLocation>
        <location evidence="1">Cell membrane</location>
        <topology evidence="1">Multi-pass membrane protein</topology>
    </subcellularLocation>
</comment>
<feature type="transmembrane region" description="Helical" evidence="7">
    <location>
        <begin position="282"/>
        <end position="310"/>
    </location>
</feature>
<name>A0ABS7FSM3_9ACTN</name>
<feature type="transmembrane region" description="Helical" evidence="7">
    <location>
        <begin position="172"/>
        <end position="191"/>
    </location>
</feature>
<sequence length="575" mass="60246">MRTKHYSWVALSNTTLGMLLATVNSSIVIISLPAIFRGVRLDPLEPGNVGYLLWILMGYMLVSAVLVVTLGRLGDMFGRVRIYNAGFAVFTLGTVVLALDPFTGGRGAVWLIAWRIVQGIGGAMLMANSAAILTDAFPARRRGMAMGVNQVAGIAGTFLGLVAGGLLSEVNWRLVFFASAPIGVAGTVWAYRSLVETAVRKAGAKIDWLGNVAFAAGLTALLAAITYGIQPYGGHDMGWTNPWVLAGIIGGIAVLAAFCVIETKVEQPMFHLDLFRIRAFSAGNAASLLAAVSRGGMQFMLIIWLQGIWLPLHGYDFEDTPLWAGIYLLPLTLGFLVAGPVSGHLSDRYGARAFASGGLLLSAAAFAGLLLVPTDFAYWQFALLIFVNGVGSGLFAAPNTTAIMNAVPADQRGVASGMRATFMNAGMVLSIGVFFSLMIAGLADRLPATLSSGLTAHGVDQATASRIANLPPVGTLFAAFLGYNPIESLLGPAGALDGLGAGDRATLTGHAYFPHLIAGPFHHGLVIVFSLAIAMSLIAALASALRGRRFVHEEQDAPAVTEAPVTVPFDEGADA</sequence>
<keyword evidence="2" id="KW-0813">Transport</keyword>
<protein>
    <submittedName>
        <fullName evidence="9">MFS transporter</fullName>
    </submittedName>
</protein>
<dbReference type="CDD" id="cd17321">
    <property type="entry name" value="MFS_MMR_MDR_like"/>
    <property type="match status" value="1"/>
</dbReference>
<dbReference type="Pfam" id="PF07690">
    <property type="entry name" value="MFS_1"/>
    <property type="match status" value="1"/>
</dbReference>
<feature type="transmembrane region" description="Helical" evidence="7">
    <location>
        <begin position="378"/>
        <end position="397"/>
    </location>
</feature>
<evidence type="ECO:0000256" key="3">
    <source>
        <dbReference type="ARBA" id="ARBA00022475"/>
    </source>
</evidence>
<feature type="transmembrane region" description="Helical" evidence="7">
    <location>
        <begin position="422"/>
        <end position="443"/>
    </location>
</feature>
<dbReference type="RefSeq" id="WP_220166277.1">
    <property type="nucleotide sequence ID" value="NZ_JAIBOA010000007.1"/>
</dbReference>
<feature type="transmembrane region" description="Helical" evidence="7">
    <location>
        <begin position="521"/>
        <end position="545"/>
    </location>
</feature>
<keyword evidence="6 7" id="KW-0472">Membrane</keyword>
<dbReference type="Proteomes" id="UP000774570">
    <property type="component" value="Unassembled WGS sequence"/>
</dbReference>
<dbReference type="PROSITE" id="PS50850">
    <property type="entry name" value="MFS"/>
    <property type="match status" value="1"/>
</dbReference>
<dbReference type="InterPro" id="IPR011701">
    <property type="entry name" value="MFS"/>
</dbReference>
<evidence type="ECO:0000256" key="1">
    <source>
        <dbReference type="ARBA" id="ARBA00004651"/>
    </source>
</evidence>
<evidence type="ECO:0000259" key="8">
    <source>
        <dbReference type="PROSITE" id="PS50850"/>
    </source>
</evidence>
<keyword evidence="3" id="KW-1003">Cell membrane</keyword>
<feature type="domain" description="Major facilitator superfamily (MFS) profile" evidence="8">
    <location>
        <begin position="10"/>
        <end position="486"/>
    </location>
</feature>
<evidence type="ECO:0000313" key="10">
    <source>
        <dbReference type="Proteomes" id="UP000774570"/>
    </source>
</evidence>
<dbReference type="EMBL" id="JAIBOA010000007">
    <property type="protein sequence ID" value="MBW8483205.1"/>
    <property type="molecule type" value="Genomic_DNA"/>
</dbReference>
<feature type="transmembrane region" description="Helical" evidence="7">
    <location>
        <begin position="49"/>
        <end position="70"/>
    </location>
</feature>
<evidence type="ECO:0000313" key="9">
    <source>
        <dbReference type="EMBL" id="MBW8483205.1"/>
    </source>
</evidence>
<feature type="transmembrane region" description="Helical" evidence="7">
    <location>
        <begin position="322"/>
        <end position="341"/>
    </location>
</feature>
<keyword evidence="5 7" id="KW-1133">Transmembrane helix</keyword>
<evidence type="ECO:0000256" key="6">
    <source>
        <dbReference type="ARBA" id="ARBA00023136"/>
    </source>
</evidence>
<evidence type="ECO:0000256" key="5">
    <source>
        <dbReference type="ARBA" id="ARBA00022989"/>
    </source>
</evidence>
<gene>
    <name evidence="9" type="ORF">K1Y72_12550</name>
</gene>
<organism evidence="9 10">
    <name type="scientific">Actinomadura parmotrematis</name>
    <dbReference type="NCBI Taxonomy" id="2864039"/>
    <lineage>
        <taxon>Bacteria</taxon>
        <taxon>Bacillati</taxon>
        <taxon>Actinomycetota</taxon>
        <taxon>Actinomycetes</taxon>
        <taxon>Streptosporangiales</taxon>
        <taxon>Thermomonosporaceae</taxon>
        <taxon>Actinomadura</taxon>
    </lineage>
</organism>
<feature type="transmembrane region" description="Helical" evidence="7">
    <location>
        <begin position="212"/>
        <end position="230"/>
    </location>
</feature>
<accession>A0ABS7FSM3</accession>
<dbReference type="PANTHER" id="PTHR42718">
    <property type="entry name" value="MAJOR FACILITATOR SUPERFAMILY MULTIDRUG TRANSPORTER MFSC"/>
    <property type="match status" value="1"/>
</dbReference>
<feature type="transmembrane region" description="Helical" evidence="7">
    <location>
        <begin position="82"/>
        <end position="99"/>
    </location>
</feature>
<proteinExistence type="predicted"/>
<dbReference type="SUPFAM" id="SSF103473">
    <property type="entry name" value="MFS general substrate transporter"/>
    <property type="match status" value="2"/>
</dbReference>
<evidence type="ECO:0000256" key="2">
    <source>
        <dbReference type="ARBA" id="ARBA00022448"/>
    </source>
</evidence>
<comment type="caution">
    <text evidence="9">The sequence shown here is derived from an EMBL/GenBank/DDBJ whole genome shotgun (WGS) entry which is preliminary data.</text>
</comment>
<reference evidence="9 10" key="1">
    <citation type="submission" date="2021-07" db="EMBL/GenBank/DDBJ databases">
        <title>Actinomadura sp. PM05-2 isolated from lichen.</title>
        <authorList>
            <person name="Somphong A."/>
            <person name="Phongsopitanun W."/>
            <person name="Tanasupawat S."/>
            <person name="Peongsungnone V."/>
        </authorList>
    </citation>
    <scope>NUCLEOTIDE SEQUENCE [LARGE SCALE GENOMIC DNA]</scope>
    <source>
        <strain evidence="9 10">PM05-2</strain>
    </source>
</reference>
<feature type="transmembrane region" description="Helical" evidence="7">
    <location>
        <begin position="111"/>
        <end position="133"/>
    </location>
</feature>
<feature type="transmembrane region" description="Helical" evidence="7">
    <location>
        <begin position="242"/>
        <end position="261"/>
    </location>
</feature>
<keyword evidence="10" id="KW-1185">Reference proteome</keyword>
<dbReference type="InterPro" id="IPR036259">
    <property type="entry name" value="MFS_trans_sf"/>
</dbReference>
<feature type="transmembrane region" description="Helical" evidence="7">
    <location>
        <begin position="145"/>
        <end position="166"/>
    </location>
</feature>
<keyword evidence="4 7" id="KW-0812">Transmembrane</keyword>
<evidence type="ECO:0000256" key="7">
    <source>
        <dbReference type="SAM" id="Phobius"/>
    </source>
</evidence>
<dbReference type="InterPro" id="IPR020846">
    <property type="entry name" value="MFS_dom"/>
</dbReference>
<dbReference type="Gene3D" id="1.20.1250.20">
    <property type="entry name" value="MFS general substrate transporter like domains"/>
    <property type="match status" value="2"/>
</dbReference>